<gene>
    <name evidence="2" type="ORF">S12H4_07640</name>
</gene>
<dbReference type="EMBL" id="BARW01002842">
    <property type="protein sequence ID" value="GAI60651.1"/>
    <property type="molecule type" value="Genomic_DNA"/>
</dbReference>
<proteinExistence type="predicted"/>
<reference evidence="2" key="1">
    <citation type="journal article" date="2014" name="Front. Microbiol.">
        <title>High frequency of phylogenetically diverse reductive dehalogenase-homologous genes in deep subseafloor sedimentary metagenomes.</title>
        <authorList>
            <person name="Kawai M."/>
            <person name="Futagami T."/>
            <person name="Toyoda A."/>
            <person name="Takaki Y."/>
            <person name="Nishi S."/>
            <person name="Hori S."/>
            <person name="Arai W."/>
            <person name="Tsubouchi T."/>
            <person name="Morono Y."/>
            <person name="Uchiyama I."/>
            <person name="Ito T."/>
            <person name="Fujiyama A."/>
            <person name="Inagaki F."/>
            <person name="Takami H."/>
        </authorList>
    </citation>
    <scope>NUCLEOTIDE SEQUENCE</scope>
    <source>
        <strain evidence="2">Expedition CK06-06</strain>
    </source>
</reference>
<name>X1R0N6_9ZZZZ</name>
<feature type="non-terminal residue" evidence="2">
    <location>
        <position position="1"/>
    </location>
</feature>
<sequence length="29" mass="3283">ERPGIYQHGQINSEKFKSPGTYVQIPNHG</sequence>
<comment type="caution">
    <text evidence="2">The sequence shown here is derived from an EMBL/GenBank/DDBJ whole genome shotgun (WGS) entry which is preliminary data.</text>
</comment>
<evidence type="ECO:0000313" key="2">
    <source>
        <dbReference type="EMBL" id="GAI60651.1"/>
    </source>
</evidence>
<evidence type="ECO:0000256" key="1">
    <source>
        <dbReference type="SAM" id="MobiDB-lite"/>
    </source>
</evidence>
<accession>X1R0N6</accession>
<dbReference type="AlphaFoldDB" id="X1R0N6"/>
<protein>
    <submittedName>
        <fullName evidence="2">Uncharacterized protein</fullName>
    </submittedName>
</protein>
<organism evidence="2">
    <name type="scientific">marine sediment metagenome</name>
    <dbReference type="NCBI Taxonomy" id="412755"/>
    <lineage>
        <taxon>unclassified sequences</taxon>
        <taxon>metagenomes</taxon>
        <taxon>ecological metagenomes</taxon>
    </lineage>
</organism>
<feature type="region of interest" description="Disordered" evidence="1">
    <location>
        <begin position="1"/>
        <end position="29"/>
    </location>
</feature>